<name>A0ABN9PG07_9DINO</name>
<dbReference type="Proteomes" id="UP001189429">
    <property type="component" value="Unassembled WGS sequence"/>
</dbReference>
<feature type="region of interest" description="Disordered" evidence="1">
    <location>
        <begin position="1"/>
        <end position="30"/>
    </location>
</feature>
<comment type="caution">
    <text evidence="2">The sequence shown here is derived from an EMBL/GenBank/DDBJ whole genome shotgun (WGS) entry which is preliminary data.</text>
</comment>
<keyword evidence="3" id="KW-1185">Reference proteome</keyword>
<evidence type="ECO:0000313" key="3">
    <source>
        <dbReference type="Proteomes" id="UP001189429"/>
    </source>
</evidence>
<feature type="non-terminal residue" evidence="2">
    <location>
        <position position="54"/>
    </location>
</feature>
<dbReference type="EMBL" id="CAUYUJ010000415">
    <property type="protein sequence ID" value="CAK0790417.1"/>
    <property type="molecule type" value="Genomic_DNA"/>
</dbReference>
<evidence type="ECO:0000256" key="1">
    <source>
        <dbReference type="SAM" id="MobiDB-lite"/>
    </source>
</evidence>
<feature type="compositionally biased region" description="Low complexity" evidence="1">
    <location>
        <begin position="13"/>
        <end position="30"/>
    </location>
</feature>
<organism evidence="2 3">
    <name type="scientific">Prorocentrum cordatum</name>
    <dbReference type="NCBI Taxonomy" id="2364126"/>
    <lineage>
        <taxon>Eukaryota</taxon>
        <taxon>Sar</taxon>
        <taxon>Alveolata</taxon>
        <taxon>Dinophyceae</taxon>
        <taxon>Prorocentrales</taxon>
        <taxon>Prorocentraceae</taxon>
        <taxon>Prorocentrum</taxon>
    </lineage>
</organism>
<gene>
    <name evidence="2" type="ORF">PCOR1329_LOCUS1700</name>
</gene>
<reference evidence="2" key="1">
    <citation type="submission" date="2023-10" db="EMBL/GenBank/DDBJ databases">
        <authorList>
            <person name="Chen Y."/>
            <person name="Shah S."/>
            <person name="Dougan E. K."/>
            <person name="Thang M."/>
            <person name="Chan C."/>
        </authorList>
    </citation>
    <scope>NUCLEOTIDE SEQUENCE [LARGE SCALE GENOMIC DNA]</scope>
</reference>
<feature type="non-terminal residue" evidence="2">
    <location>
        <position position="1"/>
    </location>
</feature>
<accession>A0ABN9PG07</accession>
<sequence length="54" mass="5310">RREAGAAVRRRAAAAPAQRGRGAPRAAGEAAPAVGRMVLQFMLLAAAGGRAGAA</sequence>
<evidence type="ECO:0000313" key="2">
    <source>
        <dbReference type="EMBL" id="CAK0790417.1"/>
    </source>
</evidence>
<proteinExistence type="predicted"/>
<protein>
    <submittedName>
        <fullName evidence="2">Uncharacterized protein</fullName>
    </submittedName>
</protein>